<sequence length="141" mass="15889">MGRPQKERPALPPGIVGSVDELAAAIGVHRRTVQEWKAKHDFPSWSNGRYNIVKVDRWRHGYNFIENDNPSSLLDDMDHRTQALIESLKSLQSGLVQKLSEAHQDDYASILDEAIGGAVKDAYSEGDSDYFYTDFYKGEST</sequence>
<dbReference type="EMBL" id="CP036343">
    <property type="protein sequence ID" value="QDT89157.1"/>
    <property type="molecule type" value="Genomic_DNA"/>
</dbReference>
<evidence type="ECO:0000313" key="2">
    <source>
        <dbReference type="Proteomes" id="UP000316855"/>
    </source>
</evidence>
<evidence type="ECO:0008006" key="3">
    <source>
        <dbReference type="Google" id="ProtNLM"/>
    </source>
</evidence>
<proteinExistence type="predicted"/>
<reference evidence="1 2" key="1">
    <citation type="submission" date="2019-02" db="EMBL/GenBank/DDBJ databases">
        <title>Deep-cultivation of Planctomycetes and their phenomic and genomic characterization uncovers novel biology.</title>
        <authorList>
            <person name="Wiegand S."/>
            <person name="Jogler M."/>
            <person name="Boedeker C."/>
            <person name="Pinto D."/>
            <person name="Vollmers J."/>
            <person name="Rivas-Marin E."/>
            <person name="Kohn T."/>
            <person name="Peeters S.H."/>
            <person name="Heuer A."/>
            <person name="Rast P."/>
            <person name="Oberbeckmann S."/>
            <person name="Bunk B."/>
            <person name="Jeske O."/>
            <person name="Meyerdierks A."/>
            <person name="Storesund J.E."/>
            <person name="Kallscheuer N."/>
            <person name="Luecker S."/>
            <person name="Lage O.M."/>
            <person name="Pohl T."/>
            <person name="Merkel B.J."/>
            <person name="Hornburger P."/>
            <person name="Mueller R.-W."/>
            <person name="Bruemmer F."/>
            <person name="Labrenz M."/>
            <person name="Spormann A.M."/>
            <person name="Op den Camp H."/>
            <person name="Overmann J."/>
            <person name="Amann R."/>
            <person name="Jetten M.S.M."/>
            <person name="Mascher T."/>
            <person name="Medema M.H."/>
            <person name="Devos D.P."/>
            <person name="Kaster A.-K."/>
            <person name="Ovreas L."/>
            <person name="Rohde M."/>
            <person name="Galperin M.Y."/>
            <person name="Jogler C."/>
        </authorList>
    </citation>
    <scope>NUCLEOTIDE SEQUENCE [LARGE SCALE GENOMIC DNA]</scope>
    <source>
        <strain evidence="1 2">Pan161</strain>
    </source>
</reference>
<dbReference type="RefSeq" id="WP_145224252.1">
    <property type="nucleotide sequence ID" value="NZ_CP036343.1"/>
</dbReference>
<gene>
    <name evidence="1" type="ORF">Pan161_07830</name>
</gene>
<organism evidence="1 2">
    <name type="scientific">Gimesia algae</name>
    <dbReference type="NCBI Taxonomy" id="2527971"/>
    <lineage>
        <taxon>Bacteria</taxon>
        <taxon>Pseudomonadati</taxon>
        <taxon>Planctomycetota</taxon>
        <taxon>Planctomycetia</taxon>
        <taxon>Planctomycetales</taxon>
        <taxon>Planctomycetaceae</taxon>
        <taxon>Gimesia</taxon>
    </lineage>
</organism>
<dbReference type="KEGG" id="gax:Pan161_07830"/>
<keyword evidence="2" id="KW-1185">Reference proteome</keyword>
<dbReference type="AlphaFoldDB" id="A0A517V820"/>
<name>A0A517V820_9PLAN</name>
<protein>
    <recommendedName>
        <fullName evidence="3">Helix-turn-helix domain protein</fullName>
    </recommendedName>
</protein>
<dbReference type="Proteomes" id="UP000316855">
    <property type="component" value="Chromosome"/>
</dbReference>
<accession>A0A517V820</accession>
<dbReference type="OrthoDB" id="9800023at2"/>
<evidence type="ECO:0000313" key="1">
    <source>
        <dbReference type="EMBL" id="QDT89157.1"/>
    </source>
</evidence>